<sequence>MNQQSFKGMLALVAGLLLSSCSSFDATVASLSIGGEYQVLTYTDFP</sequence>
<proteinExistence type="predicted"/>
<organism evidence="1">
    <name type="scientific">marine metagenome</name>
    <dbReference type="NCBI Taxonomy" id="408172"/>
    <lineage>
        <taxon>unclassified sequences</taxon>
        <taxon>metagenomes</taxon>
        <taxon>ecological metagenomes</taxon>
    </lineage>
</organism>
<feature type="non-terminal residue" evidence="1">
    <location>
        <position position="46"/>
    </location>
</feature>
<accession>A0A383BRT5</accession>
<protein>
    <submittedName>
        <fullName evidence="1">Uncharacterized protein</fullName>
    </submittedName>
</protein>
<dbReference type="PROSITE" id="PS51257">
    <property type="entry name" value="PROKAR_LIPOPROTEIN"/>
    <property type="match status" value="1"/>
</dbReference>
<reference evidence="1" key="1">
    <citation type="submission" date="2018-05" db="EMBL/GenBank/DDBJ databases">
        <authorList>
            <person name="Lanie J.A."/>
            <person name="Ng W.-L."/>
            <person name="Kazmierczak K.M."/>
            <person name="Andrzejewski T.M."/>
            <person name="Davidsen T.M."/>
            <person name="Wayne K.J."/>
            <person name="Tettelin H."/>
            <person name="Glass J.I."/>
            <person name="Rusch D."/>
            <person name="Podicherti R."/>
            <person name="Tsui H.-C.T."/>
            <person name="Winkler M.E."/>
        </authorList>
    </citation>
    <scope>NUCLEOTIDE SEQUENCE</scope>
</reference>
<name>A0A383BRT5_9ZZZZ</name>
<evidence type="ECO:0000313" key="1">
    <source>
        <dbReference type="EMBL" id="SVE22035.1"/>
    </source>
</evidence>
<dbReference type="EMBL" id="UINC01202301">
    <property type="protein sequence ID" value="SVE22035.1"/>
    <property type="molecule type" value="Genomic_DNA"/>
</dbReference>
<dbReference type="AlphaFoldDB" id="A0A383BRT5"/>
<gene>
    <name evidence="1" type="ORF">METZ01_LOCUS474889</name>
</gene>